<comment type="caution">
    <text evidence="1">The sequence shown here is derived from an EMBL/GenBank/DDBJ whole genome shotgun (WGS) entry which is preliminary data.</text>
</comment>
<name>A0A482VSX3_ASBVE</name>
<organism evidence="1 2">
    <name type="scientific">Asbolus verrucosus</name>
    <name type="common">Desert ironclad beetle</name>
    <dbReference type="NCBI Taxonomy" id="1661398"/>
    <lineage>
        <taxon>Eukaryota</taxon>
        <taxon>Metazoa</taxon>
        <taxon>Ecdysozoa</taxon>
        <taxon>Arthropoda</taxon>
        <taxon>Hexapoda</taxon>
        <taxon>Insecta</taxon>
        <taxon>Pterygota</taxon>
        <taxon>Neoptera</taxon>
        <taxon>Endopterygota</taxon>
        <taxon>Coleoptera</taxon>
        <taxon>Polyphaga</taxon>
        <taxon>Cucujiformia</taxon>
        <taxon>Tenebrionidae</taxon>
        <taxon>Pimeliinae</taxon>
        <taxon>Asbolus</taxon>
    </lineage>
</organism>
<dbReference type="AlphaFoldDB" id="A0A482VSX3"/>
<accession>A0A482VSX3</accession>
<evidence type="ECO:0000313" key="2">
    <source>
        <dbReference type="Proteomes" id="UP000292052"/>
    </source>
</evidence>
<keyword evidence="2" id="KW-1185">Reference proteome</keyword>
<gene>
    <name evidence="1" type="ORF">BDFB_015157</name>
</gene>
<sequence length="25" mass="3039">MARQRKHIMLPTLLLEIRLKDFLVC</sequence>
<evidence type="ECO:0000313" key="1">
    <source>
        <dbReference type="EMBL" id="RZC35397.1"/>
    </source>
</evidence>
<reference evidence="1 2" key="1">
    <citation type="submission" date="2017-03" db="EMBL/GenBank/DDBJ databases">
        <title>Genome of the blue death feigning beetle - Asbolus verrucosus.</title>
        <authorList>
            <person name="Rider S.D."/>
        </authorList>
    </citation>
    <scope>NUCLEOTIDE SEQUENCE [LARGE SCALE GENOMIC DNA]</scope>
    <source>
        <strain evidence="1">Butters</strain>
        <tissue evidence="1">Head and leg muscle</tissue>
    </source>
</reference>
<proteinExistence type="predicted"/>
<dbReference type="EMBL" id="QDEB01071308">
    <property type="protein sequence ID" value="RZC35397.1"/>
    <property type="molecule type" value="Genomic_DNA"/>
</dbReference>
<dbReference type="Proteomes" id="UP000292052">
    <property type="component" value="Unassembled WGS sequence"/>
</dbReference>
<protein>
    <submittedName>
        <fullName evidence="1">Uncharacterized protein</fullName>
    </submittedName>
</protein>